<keyword evidence="3" id="KW-1185">Reference proteome</keyword>
<dbReference type="Proteomes" id="UP000474777">
    <property type="component" value="Unassembled WGS sequence"/>
</dbReference>
<dbReference type="AlphaFoldDB" id="A0A6B3LVB6"/>
<evidence type="ECO:0000256" key="1">
    <source>
        <dbReference type="SAM" id="SignalP"/>
    </source>
</evidence>
<evidence type="ECO:0000313" key="3">
    <source>
        <dbReference type="Proteomes" id="UP000474777"/>
    </source>
</evidence>
<evidence type="ECO:0000313" key="2">
    <source>
        <dbReference type="EMBL" id="NEM99713.1"/>
    </source>
</evidence>
<name>A0A6B3LVB6_9BACT</name>
<proteinExistence type="predicted"/>
<protein>
    <recommendedName>
        <fullName evidence="4">DUF2459 domain-containing protein</fullName>
    </recommendedName>
</protein>
<evidence type="ECO:0008006" key="4">
    <source>
        <dbReference type="Google" id="ProtNLM"/>
    </source>
</evidence>
<organism evidence="2 3">
    <name type="scientific">Pontibacter burrus</name>
    <dbReference type="NCBI Taxonomy" id="2704466"/>
    <lineage>
        <taxon>Bacteria</taxon>
        <taxon>Pseudomonadati</taxon>
        <taxon>Bacteroidota</taxon>
        <taxon>Cytophagia</taxon>
        <taxon>Cytophagales</taxon>
        <taxon>Hymenobacteraceae</taxon>
        <taxon>Pontibacter</taxon>
    </lineage>
</organism>
<accession>A0A6B3LVB6</accession>
<feature type="chain" id="PRO_5025514168" description="DUF2459 domain-containing protein" evidence="1">
    <location>
        <begin position="20"/>
        <end position="210"/>
    </location>
</feature>
<feature type="signal peptide" evidence="1">
    <location>
        <begin position="1"/>
        <end position="19"/>
    </location>
</feature>
<gene>
    <name evidence="2" type="ORF">GXP69_18595</name>
</gene>
<dbReference type="EMBL" id="JAAGWD010000013">
    <property type="protein sequence ID" value="NEM99713.1"/>
    <property type="molecule type" value="Genomic_DNA"/>
</dbReference>
<keyword evidence="1" id="KW-0732">Signal</keyword>
<sequence>MLKTIAIVVFCLLSHLALAQDSTYLEVHFLYGSRPHQNYKTVEEKWFGSILGGHVGIGANYSNQILNFVRNGSFHWFPNKQKPHGNYTQHTEEAFYDHYKTSSDSIRKAIVYIPITPKQKQQFDSISAGYLTRTPYDYALTGMRCAAATYEILAQLNIVPAYSSDSKTARKILYPRKLRTRLFKLAQANNWRVEHEPGTKQRIWDKDRPL</sequence>
<comment type="caution">
    <text evidence="2">The sequence shown here is derived from an EMBL/GenBank/DDBJ whole genome shotgun (WGS) entry which is preliminary data.</text>
</comment>
<reference evidence="2 3" key="1">
    <citation type="submission" date="2020-02" db="EMBL/GenBank/DDBJ databases">
        <authorList>
            <person name="Kim M.K."/>
        </authorList>
    </citation>
    <scope>NUCLEOTIDE SEQUENCE [LARGE SCALE GENOMIC DNA]</scope>
    <source>
        <strain evidence="2 3">BT327</strain>
    </source>
</reference>
<dbReference type="RefSeq" id="WP_163917088.1">
    <property type="nucleotide sequence ID" value="NZ_JAAGWD010000013.1"/>
</dbReference>